<accession>A0ABW1WDQ8</accession>
<sequence length="42" mass="4965">MERTEEYDKEPVGSGIHQLLDDDHFEYVDFQAGKPCMSQYQQ</sequence>
<dbReference type="Proteomes" id="UP001596267">
    <property type="component" value="Unassembled WGS sequence"/>
</dbReference>
<dbReference type="EMBL" id="JBHSTQ010000002">
    <property type="protein sequence ID" value="MFC6385413.1"/>
    <property type="molecule type" value="Genomic_DNA"/>
</dbReference>
<gene>
    <name evidence="1" type="ORF">ACFP7A_02265</name>
</gene>
<proteinExistence type="predicted"/>
<dbReference type="RefSeq" id="WP_290443375.1">
    <property type="nucleotide sequence ID" value="NZ_JAMXWN010000001.1"/>
</dbReference>
<evidence type="ECO:0000313" key="2">
    <source>
        <dbReference type="Proteomes" id="UP001596267"/>
    </source>
</evidence>
<reference evidence="2" key="1">
    <citation type="journal article" date="2019" name="Int. J. Syst. Evol. Microbiol.">
        <title>The Global Catalogue of Microorganisms (GCM) 10K type strain sequencing project: providing services to taxonomists for standard genome sequencing and annotation.</title>
        <authorList>
            <consortium name="The Broad Institute Genomics Platform"/>
            <consortium name="The Broad Institute Genome Sequencing Center for Infectious Disease"/>
            <person name="Wu L."/>
            <person name="Ma J."/>
        </authorList>
    </citation>
    <scope>NUCLEOTIDE SEQUENCE [LARGE SCALE GENOMIC DNA]</scope>
    <source>
        <strain evidence="2">CCUG 42001</strain>
    </source>
</reference>
<keyword evidence="2" id="KW-1185">Reference proteome</keyword>
<comment type="caution">
    <text evidence="1">The sequence shown here is derived from an EMBL/GenBank/DDBJ whole genome shotgun (WGS) entry which is preliminary data.</text>
</comment>
<evidence type="ECO:0000313" key="1">
    <source>
        <dbReference type="EMBL" id="MFC6385413.1"/>
    </source>
</evidence>
<name>A0ABW1WDQ8_9BACL</name>
<organism evidence="1 2">
    <name type="scientific">Sporolactobacillus kofuensis</name>
    <dbReference type="NCBI Taxonomy" id="269672"/>
    <lineage>
        <taxon>Bacteria</taxon>
        <taxon>Bacillati</taxon>
        <taxon>Bacillota</taxon>
        <taxon>Bacilli</taxon>
        <taxon>Bacillales</taxon>
        <taxon>Sporolactobacillaceae</taxon>
        <taxon>Sporolactobacillus</taxon>
    </lineage>
</organism>
<protein>
    <submittedName>
        <fullName evidence="1">Uncharacterized protein</fullName>
    </submittedName>
</protein>